<keyword evidence="11" id="KW-0256">Endoplasmic reticulum</keyword>
<keyword evidence="21" id="KW-1185">Reference proteome</keyword>
<dbReference type="EMBL" id="FXLY01000012">
    <property type="protein sequence ID" value="SMN22576.1"/>
    <property type="molecule type" value="Genomic_DNA"/>
</dbReference>
<keyword evidence="8 20" id="KW-0808">Transferase</keyword>
<keyword evidence="7" id="KW-0328">Glycosyltransferase</keyword>
<organism evidence="20 21">
    <name type="scientific">Maudiozyma saulgeensis</name>
    <dbReference type="NCBI Taxonomy" id="1789683"/>
    <lineage>
        <taxon>Eukaryota</taxon>
        <taxon>Fungi</taxon>
        <taxon>Dikarya</taxon>
        <taxon>Ascomycota</taxon>
        <taxon>Saccharomycotina</taxon>
        <taxon>Saccharomycetes</taxon>
        <taxon>Saccharomycetales</taxon>
        <taxon>Saccharomycetaceae</taxon>
        <taxon>Maudiozyma</taxon>
    </lineage>
</organism>
<evidence type="ECO:0000256" key="10">
    <source>
        <dbReference type="ARBA" id="ARBA00022723"/>
    </source>
</evidence>
<dbReference type="InterPro" id="IPR000715">
    <property type="entry name" value="Glycosyl_transferase_4"/>
</dbReference>
<dbReference type="EC" id="2.7.8.15" evidence="5"/>
<comment type="pathway">
    <text evidence="3">Protein modification; protein glycosylation.</text>
</comment>
<evidence type="ECO:0000256" key="9">
    <source>
        <dbReference type="ARBA" id="ARBA00022692"/>
    </source>
</evidence>
<dbReference type="InterPro" id="IPR033895">
    <property type="entry name" value="GPT"/>
</dbReference>
<dbReference type="PANTHER" id="PTHR10571:SF0">
    <property type="entry name" value="UDP-N-ACETYLGLUCOSAMINE--DOLICHYL-PHOSPHATE N-ACETYLGLUCOSAMINEPHOSPHOTRANSFERASE"/>
    <property type="match status" value="1"/>
</dbReference>
<evidence type="ECO:0000256" key="7">
    <source>
        <dbReference type="ARBA" id="ARBA00022676"/>
    </source>
</evidence>
<dbReference type="OrthoDB" id="10262326at2759"/>
<evidence type="ECO:0000313" key="21">
    <source>
        <dbReference type="Proteomes" id="UP000196158"/>
    </source>
</evidence>
<sequence length="466" mass="52354">MLRKLLFLLAGILIYYSRYSSVVVAAVGFAIIGYIVTDNLIPRVGPSFIKIGLFGKDLSKVGKPVLPECIGAVSATVYLFIMFFYIPFIFYRYLVTVTSGGGQRDVAVDQWPIDGPSYSVFPHSRLSEYLSSTLCLESTILLGIADDLFDIRWRHKFFLPAVAAIPLLAVYYIDFGVTSVLVPGFMQNWLSKCMFFLHEKGIVETPINITSIDLKGLYYMYMASMAIFCPNSINILAGINGLEVGQSIVLGLLALINDTLYMTLGSETTKNSHRFSIVLIIPFLGVSMALFKWNKWPAKVFVGDTYCYFAGMVFAVVGIQGHFAKTMLLLFVPQIINFIYSVPQLFNLVFCPRHRLPKFNESDGLLYPSRANLKENPPKTFFIPILKVLGFCHLIDLEIDDKTGQIISCSNMTIINLMLVWFGPMREDKLCNLILSCQFMIGIAALVLRHCVGSIIFQHDNLWTIK</sequence>
<reference evidence="20 21" key="1">
    <citation type="submission" date="2017-04" db="EMBL/GenBank/DDBJ databases">
        <authorList>
            <person name="Afonso C.L."/>
            <person name="Miller P.J."/>
            <person name="Scott M.A."/>
            <person name="Spackman E."/>
            <person name="Goraichik I."/>
            <person name="Dimitrov K.M."/>
            <person name="Suarez D.L."/>
            <person name="Swayne D.E."/>
        </authorList>
    </citation>
    <scope>NUCLEOTIDE SEQUENCE [LARGE SCALE GENOMIC DNA]</scope>
</reference>
<comment type="catalytic activity">
    <reaction evidence="18">
        <text>a di-trans,poly-cis-dolichyl phosphate + UDP-N-acetyl-alpha-D-glucosamine = an N-acetyl-alpha-D-glucosaminyl-diphospho-di-trans,poly-cis-dolichol + UMP</text>
        <dbReference type="Rhea" id="RHEA:13289"/>
        <dbReference type="Rhea" id="RHEA-COMP:19498"/>
        <dbReference type="Rhea" id="RHEA-COMP:19507"/>
        <dbReference type="ChEBI" id="CHEBI:57683"/>
        <dbReference type="ChEBI" id="CHEBI:57705"/>
        <dbReference type="ChEBI" id="CHEBI:57865"/>
        <dbReference type="ChEBI" id="CHEBI:58427"/>
        <dbReference type="EC" id="2.7.8.15"/>
    </reaction>
    <physiologicalReaction direction="left-to-right" evidence="18">
        <dbReference type="Rhea" id="RHEA:13290"/>
    </physiologicalReaction>
</comment>
<feature type="transmembrane region" description="Helical" evidence="19">
    <location>
        <begin position="430"/>
        <end position="448"/>
    </location>
</feature>
<evidence type="ECO:0000256" key="8">
    <source>
        <dbReference type="ARBA" id="ARBA00022679"/>
    </source>
</evidence>
<dbReference type="UniPathway" id="UPA00378"/>
<evidence type="ECO:0000256" key="5">
    <source>
        <dbReference type="ARBA" id="ARBA00013225"/>
    </source>
</evidence>
<dbReference type="GO" id="GO:0016757">
    <property type="term" value="F:glycosyltransferase activity"/>
    <property type="evidence" value="ECO:0007669"/>
    <property type="project" value="UniProtKB-KW"/>
</dbReference>
<keyword evidence="14 19" id="KW-0472">Membrane</keyword>
<keyword evidence="13 19" id="KW-1133">Transmembrane helix</keyword>
<dbReference type="GO" id="GO:0005789">
    <property type="term" value="C:endoplasmic reticulum membrane"/>
    <property type="evidence" value="ECO:0007669"/>
    <property type="project" value="UniProtKB-SubCell"/>
</dbReference>
<evidence type="ECO:0000256" key="3">
    <source>
        <dbReference type="ARBA" id="ARBA00004922"/>
    </source>
</evidence>
<evidence type="ECO:0000256" key="18">
    <source>
        <dbReference type="ARBA" id="ARBA00045078"/>
    </source>
</evidence>
<evidence type="ECO:0000256" key="6">
    <source>
        <dbReference type="ARBA" id="ARBA00017659"/>
    </source>
</evidence>
<name>A0A1X7RBH9_9SACH</name>
<dbReference type="PANTHER" id="PTHR10571">
    <property type="entry name" value="UDP-N-ACETYLGLUCOSAMINE--DOLICHYL-PHOSPHATE N-ACETYLGLUCOSAMINEPHOSPHOTRANSFERASE"/>
    <property type="match status" value="1"/>
</dbReference>
<dbReference type="Proteomes" id="UP000196158">
    <property type="component" value="Unassembled WGS sequence"/>
</dbReference>
<feature type="transmembrane region" description="Helical" evidence="19">
    <location>
        <begin position="70"/>
        <end position="94"/>
    </location>
</feature>
<evidence type="ECO:0000256" key="17">
    <source>
        <dbReference type="ARBA" id="ARBA00044717"/>
    </source>
</evidence>
<feature type="transmembrane region" description="Helical" evidence="19">
    <location>
        <begin position="305"/>
        <end position="323"/>
    </location>
</feature>
<keyword evidence="12" id="KW-0460">Magnesium</keyword>
<gene>
    <name evidence="20" type="ORF">KASA_0G01892G</name>
</gene>
<evidence type="ECO:0000256" key="16">
    <source>
        <dbReference type="ARBA" id="ARBA00033238"/>
    </source>
</evidence>
<comment type="similarity">
    <text evidence="4">Belongs to the glycosyltransferase 4 family.</text>
</comment>
<evidence type="ECO:0000256" key="1">
    <source>
        <dbReference type="ARBA" id="ARBA00001946"/>
    </source>
</evidence>
<dbReference type="GO" id="GO:0003975">
    <property type="term" value="F:UDP-N-acetylglucosamine-dolichyl-phosphate N-acetylglucosaminephosphotransferase activity"/>
    <property type="evidence" value="ECO:0007669"/>
    <property type="project" value="UniProtKB-EC"/>
</dbReference>
<feature type="transmembrane region" description="Helical" evidence="19">
    <location>
        <begin position="244"/>
        <end position="263"/>
    </location>
</feature>
<dbReference type="GO" id="GO:0006488">
    <property type="term" value="P:dolichol-linked oligosaccharide biosynthetic process"/>
    <property type="evidence" value="ECO:0007669"/>
    <property type="project" value="InterPro"/>
</dbReference>
<evidence type="ECO:0000256" key="13">
    <source>
        <dbReference type="ARBA" id="ARBA00022989"/>
    </source>
</evidence>
<dbReference type="STRING" id="1789683.A0A1X7RBH9"/>
<evidence type="ECO:0000256" key="14">
    <source>
        <dbReference type="ARBA" id="ARBA00023136"/>
    </source>
</evidence>
<dbReference type="AlphaFoldDB" id="A0A1X7RBH9"/>
<keyword evidence="9 19" id="KW-0812">Transmembrane</keyword>
<evidence type="ECO:0000256" key="4">
    <source>
        <dbReference type="ARBA" id="ARBA00009317"/>
    </source>
</evidence>
<comment type="subcellular location">
    <subcellularLocation>
        <location evidence="2">Endoplasmic reticulum membrane</location>
        <topology evidence="2">Multi-pass membrane protein</topology>
    </subcellularLocation>
</comment>
<feature type="transmembrane region" description="Helical" evidence="19">
    <location>
        <begin position="329"/>
        <end position="350"/>
    </location>
</feature>
<evidence type="ECO:0000256" key="2">
    <source>
        <dbReference type="ARBA" id="ARBA00004477"/>
    </source>
</evidence>
<feature type="transmembrane region" description="Helical" evidence="19">
    <location>
        <begin position="275"/>
        <end position="293"/>
    </location>
</feature>
<accession>A0A1X7RBH9</accession>
<comment type="function">
    <text evidence="17">UDP-N-acetylglucosamine--dolichyl-phosphate N-acetylglucosaminephosphotransferase that operates in the biosynthetic pathway of dolichol-linked oligosaccharides, the glycan precursors employed in protein asparagine (N)-glycosylation. The assembly of dolichol-linked oligosaccharides begins on the cytosolic side of the endoplasmic reticulum membrane and finishes in its lumen. The sequential addition of sugars to dolichol pyrophosphate produces dolichol-linked oligosaccharides containing fourteen sugars, including two GlcNAcs, nine mannoses and three glucoses. Once assembled, the oligosaccharide is transferred from the lipid to nascent proteins by oligosaccharyltransferases. Catalyzes the initial step of dolichol-linked oligosaccharide biosynthesis, transfering GlcNAc-1-P from cytosolic UDP-GlcNAc onto the carrier lipid dolichyl phosphate (P-dolichol), yielding GlcNAc-P-P-dolichol embedded in the cytoplasmic leaflet of the endoplasmic reticulum membrane.</text>
</comment>
<comment type="cofactor">
    <cofactor evidence="1">
        <name>Mg(2+)</name>
        <dbReference type="ChEBI" id="CHEBI:18420"/>
    </cofactor>
</comment>
<evidence type="ECO:0000313" key="20">
    <source>
        <dbReference type="EMBL" id="SMN22576.1"/>
    </source>
</evidence>
<feature type="transmembrane region" description="Helical" evidence="19">
    <location>
        <begin position="218"/>
        <end position="237"/>
    </location>
</feature>
<evidence type="ECO:0000256" key="15">
    <source>
        <dbReference type="ARBA" id="ARBA00029567"/>
    </source>
</evidence>
<dbReference type="Pfam" id="PF00953">
    <property type="entry name" value="Glycos_transf_4"/>
    <property type="match status" value="1"/>
</dbReference>
<dbReference type="GO" id="GO:0046872">
    <property type="term" value="F:metal ion binding"/>
    <property type="evidence" value="ECO:0007669"/>
    <property type="project" value="UniProtKB-KW"/>
</dbReference>
<proteinExistence type="inferred from homology"/>
<protein>
    <recommendedName>
        <fullName evidence="6">UDP-N-acetylglucosamine--dolichyl-phosphate N-acetylglucosaminephosphotransferase</fullName>
        <ecNumber evidence="5">2.7.8.15</ecNumber>
    </recommendedName>
    <alternativeName>
        <fullName evidence="15">GlcNAc-1-P transferase</fullName>
    </alternativeName>
    <alternativeName>
        <fullName evidence="16">N-acetylglucosamine-1-phosphate transferase</fullName>
    </alternativeName>
</protein>
<evidence type="ECO:0000256" key="11">
    <source>
        <dbReference type="ARBA" id="ARBA00022824"/>
    </source>
</evidence>
<dbReference type="CDD" id="cd06855">
    <property type="entry name" value="GT_GPT_euk"/>
    <property type="match status" value="1"/>
</dbReference>
<feature type="transmembrane region" description="Helical" evidence="19">
    <location>
        <begin position="157"/>
        <end position="182"/>
    </location>
</feature>
<evidence type="ECO:0000256" key="19">
    <source>
        <dbReference type="SAM" id="Phobius"/>
    </source>
</evidence>
<keyword evidence="10" id="KW-0479">Metal-binding</keyword>
<evidence type="ECO:0000256" key="12">
    <source>
        <dbReference type="ARBA" id="ARBA00022842"/>
    </source>
</evidence>